<comment type="caution">
    <text evidence="1">The sequence shown here is derived from an EMBL/GenBank/DDBJ whole genome shotgun (WGS) entry which is preliminary data.</text>
</comment>
<organism evidence="1 2">
    <name type="scientific">Cryptolaemus montrouzieri</name>
    <dbReference type="NCBI Taxonomy" id="559131"/>
    <lineage>
        <taxon>Eukaryota</taxon>
        <taxon>Metazoa</taxon>
        <taxon>Ecdysozoa</taxon>
        <taxon>Arthropoda</taxon>
        <taxon>Hexapoda</taxon>
        <taxon>Insecta</taxon>
        <taxon>Pterygota</taxon>
        <taxon>Neoptera</taxon>
        <taxon>Endopterygota</taxon>
        <taxon>Coleoptera</taxon>
        <taxon>Polyphaga</taxon>
        <taxon>Cucujiformia</taxon>
        <taxon>Coccinelloidea</taxon>
        <taxon>Coccinellidae</taxon>
        <taxon>Scymninae</taxon>
        <taxon>Scymnini</taxon>
        <taxon>Cryptolaemus</taxon>
    </lineage>
</organism>
<proteinExistence type="predicted"/>
<name>A0ABD2MZ94_9CUCU</name>
<protein>
    <submittedName>
        <fullName evidence="1">Uncharacterized protein</fullName>
    </submittedName>
</protein>
<accession>A0ABD2MZ94</accession>
<dbReference type="Proteomes" id="UP001516400">
    <property type="component" value="Unassembled WGS sequence"/>
</dbReference>
<evidence type="ECO:0000313" key="1">
    <source>
        <dbReference type="EMBL" id="KAL3271652.1"/>
    </source>
</evidence>
<reference evidence="1 2" key="1">
    <citation type="journal article" date="2021" name="BMC Biol.">
        <title>Horizontally acquired antibacterial genes associated with adaptive radiation of ladybird beetles.</title>
        <authorList>
            <person name="Li H.S."/>
            <person name="Tang X.F."/>
            <person name="Huang Y.H."/>
            <person name="Xu Z.Y."/>
            <person name="Chen M.L."/>
            <person name="Du X.Y."/>
            <person name="Qiu B.Y."/>
            <person name="Chen P.T."/>
            <person name="Zhang W."/>
            <person name="Slipinski A."/>
            <person name="Escalona H.E."/>
            <person name="Waterhouse R.M."/>
            <person name="Zwick A."/>
            <person name="Pang H."/>
        </authorList>
    </citation>
    <scope>NUCLEOTIDE SEQUENCE [LARGE SCALE GENOMIC DNA]</scope>
    <source>
        <strain evidence="1">SYSU2018</strain>
    </source>
</reference>
<gene>
    <name evidence="1" type="ORF">HHI36_022126</name>
</gene>
<sequence>MSELHGWFSSGGLEVNTEKTKIIQFNYAKEVETPKEIIGANIGDLHAGIDTNLFSKLKEGADALMGVKTNGTTKNGSGESTDGNLVGVNVLGLKAGLNTNLFDKDGPLAKISGDLKNLGEKSNDFLQKLGESNVDLLNKIKAGMKEGTTGSISLPQVSVSGNGGSSGSLSFKLPSISISGKGELELPTLNLSSLVNPLKESSKLSLNGGSSGSLDIKGGITLPPLNIPTIKNPFQNMLDSLNAKISSNGGSSGLFSLKLPEISTSGTGELKLPTLNLASLTNKILKESPNAKLSLNGGSSGSLDIKGGITLPPLNIPTIKNPFQNMLDSLNAKISSNGGSSGSFSLKLPDISTSGTGELKLPTLNLASLTNDILKESPNAKLSLNGGSSGSLNLNGGFTFPPLNIPTIKNPFQNIQDSLNAKISSNGGSSGSFSLKLPEISTSGTGELKLPTLNLASLTNDILKESPNAKLSLNGGSSGSLNLNGGFTFPPLNIPTFKNPFQNIQDSLNAKISSDGGSSGSFSLQLPEISGTGELKLPTLKLPTLILPSVTNTILKELPNAKLSLDGGSSGSLNLNGGITFPPLNIPTIKNPFQNIQDSLNTKLSLDGGSSGSFNLNRGFTFPPLNIPTMKNPFQNIQDSLNSKISTGGGSSGSFSLKLPEISTSVAGESKLPALDLSSLTSSNGKTSFNAGSSLSLNGGITFPPLKLPTIKNPFQNLLDKLKGNISSNGASSGSFSVKLPEVSTSGMGKLELSTLKLPTLNLSSLTNPLSKESLNARLSMNGGSSGSLSLKGGITLPPLKLPTIKNPFQNLLDQMKAKISSNGASSSSFSLKLPEVSTSGIGALKLPALKLPSIINPPLKESSLSLNGGITFPPLNLPTIKNPFQKETDADILSNGQSSGSLFLKLPEEGLKLPLSLKGGITLPPFKNPFQKETDAKITLNGESSGSFGLKLPEISTSGTNGLKIPSLNLSSDGGLSSSFKGGFTIVPLNFPTINNPFLKKPLDAEISMNGRSLLPKDLTQSSVKCTCQ</sequence>
<evidence type="ECO:0000313" key="2">
    <source>
        <dbReference type="Proteomes" id="UP001516400"/>
    </source>
</evidence>
<keyword evidence="2" id="KW-1185">Reference proteome</keyword>
<dbReference type="EMBL" id="JABFTP020000042">
    <property type="protein sequence ID" value="KAL3271652.1"/>
    <property type="molecule type" value="Genomic_DNA"/>
</dbReference>
<dbReference type="AlphaFoldDB" id="A0ABD2MZ94"/>